<protein>
    <submittedName>
        <fullName evidence="1">Uncharacterized protein</fullName>
    </submittedName>
</protein>
<sequence length="114" mass="14027">MASRRELLDSISCDMRLDKSFFMKIYGYELTWAGFAEDALTRLEFLGCSRAREYYNRFVNEYEKEHDQQMKNVAKWYKKQCEKEFEEYERKAVREKFGERSKSEYQFEGFPEDW</sequence>
<organism evidence="1">
    <name type="scientific">Myoviridae sp. ctAys2</name>
    <dbReference type="NCBI Taxonomy" id="2825044"/>
    <lineage>
        <taxon>Viruses</taxon>
        <taxon>Duplodnaviria</taxon>
        <taxon>Heunggongvirae</taxon>
        <taxon>Uroviricota</taxon>
        <taxon>Caudoviricetes</taxon>
    </lineage>
</organism>
<proteinExistence type="predicted"/>
<dbReference type="EMBL" id="BK015571">
    <property type="protein sequence ID" value="DAE13870.1"/>
    <property type="molecule type" value="Genomic_DNA"/>
</dbReference>
<name>A0A8S5Q3J0_9CAUD</name>
<accession>A0A8S5Q3J0</accession>
<reference evidence="1" key="1">
    <citation type="journal article" date="2021" name="Proc. Natl. Acad. Sci. U.S.A.">
        <title>A Catalog of Tens of Thousands of Viruses from Human Metagenomes Reveals Hidden Associations with Chronic Diseases.</title>
        <authorList>
            <person name="Tisza M.J."/>
            <person name="Buck C.B."/>
        </authorList>
    </citation>
    <scope>NUCLEOTIDE SEQUENCE</scope>
    <source>
        <strain evidence="1">CtAys2</strain>
    </source>
</reference>
<evidence type="ECO:0000313" key="1">
    <source>
        <dbReference type="EMBL" id="DAE13870.1"/>
    </source>
</evidence>